<reference evidence="11 12" key="2">
    <citation type="submission" date="2024-07" db="EMBL/GenBank/DDBJ databases">
        <authorList>
            <person name="Akdeniz Z."/>
        </authorList>
    </citation>
    <scope>NUCLEOTIDE SEQUENCE [LARGE SCALE GENOMIC DNA]</scope>
</reference>
<dbReference type="GO" id="GO:0005886">
    <property type="term" value="C:plasma membrane"/>
    <property type="evidence" value="ECO:0007669"/>
    <property type="project" value="TreeGrafter"/>
</dbReference>
<evidence type="ECO:0000256" key="1">
    <source>
        <dbReference type="ARBA" id="ARBA00004141"/>
    </source>
</evidence>
<keyword evidence="5 7" id="KW-0472">Membrane</keyword>
<dbReference type="AlphaFoldDB" id="A0AA86NJC5"/>
<dbReference type="PANTHER" id="PTHR10783">
    <property type="entry name" value="XENOTROPIC AND POLYTROPIC RETROVIRUS RECEPTOR 1-RELATED"/>
    <property type="match status" value="1"/>
</dbReference>
<dbReference type="GO" id="GO:0016036">
    <property type="term" value="P:cellular response to phosphate starvation"/>
    <property type="evidence" value="ECO:0007669"/>
    <property type="project" value="TreeGrafter"/>
</dbReference>
<evidence type="ECO:0000256" key="7">
    <source>
        <dbReference type="SAM" id="Phobius"/>
    </source>
</evidence>
<evidence type="ECO:0000259" key="9">
    <source>
        <dbReference type="PROSITE" id="PS51382"/>
    </source>
</evidence>
<evidence type="ECO:0000313" key="12">
    <source>
        <dbReference type="Proteomes" id="UP001642409"/>
    </source>
</evidence>
<evidence type="ECO:0000256" key="3">
    <source>
        <dbReference type="ARBA" id="ARBA00022692"/>
    </source>
</evidence>
<dbReference type="PROSITE" id="PS51380">
    <property type="entry name" value="EXS"/>
    <property type="match status" value="1"/>
</dbReference>
<sequence>MNPEWEQYYIQAGQCQQRCQELDELDAKLKDLQKLNESRQIKECENLKIQIAFISKQFIEWMSTAVQMINQFFSKQMLRIQKEKEEAILLANRAIKIQLSQNKCISVQQKMRECMRNAVQLQNYVAYNNEQLRKIAVLHDSTSDYTLKAELWVNDIIEKTEIDVSQQFEQFFDSLALSFSEMMNISQKKALTILRTQKINQETDSDKQKYDKFSAFISGMCIIVIINQISFVAFWFKKYPELEITKIQQAAISYNYIIGSMLLGFGCVLYYFIKFRLNYIFILQIPGSIIQYGYSNVIKLGAIQLLVVSICSLLCTINQLNELEEFNQPLPIIFGQFAINISKLMKPTYWLLFPTLLLPVYTIINMIKFRRQRSVYSYSMIVLFRIFTPWRQRIEFPHFFFCNFMNSAKYSFRDIILVIGCNKIPDYILIIFENIFSITRCIQSCLRWRASQKFYNQGWNMIKYIVISLATISEIEVIKESEKLHKIFLGIVTLECIYECYWDVFEDWGLLYGGSSGKRYRDQKDKWQYSYYVKRPSNLPLYFIIVGHIIDYTVRLLWIIDFTHGTEKIAETFWYKQLYLELEIFRRLIWIVIRMDNQQSTNAEGYAKVSNIPAVAEYDIKKSIEFAERKELNSINELNTVFNEYAGHDKVTAICEVYRQLKLSDLPQKLSNFENVMRIAHELSNNKIQSNNEQYIQNIPILELEKYKKEIKQRTQNIFQKTIAISANQTKFWKQNIKPKRKQKKTIELKNSKKDQSMLLSPIYSQKDTVEQGCTDYMLDGIQTDLASAW</sequence>
<dbReference type="PANTHER" id="PTHR10783:SF103">
    <property type="entry name" value="SOLUTE CARRIER FAMILY 53 MEMBER 1"/>
    <property type="match status" value="1"/>
</dbReference>
<gene>
    <name evidence="11" type="ORF">HINF_LOCUS72354</name>
    <name evidence="10" type="ORF">HINF_LOCUS8664</name>
</gene>
<dbReference type="InterPro" id="IPR004331">
    <property type="entry name" value="SPX_dom"/>
</dbReference>
<organism evidence="10">
    <name type="scientific">Hexamita inflata</name>
    <dbReference type="NCBI Taxonomy" id="28002"/>
    <lineage>
        <taxon>Eukaryota</taxon>
        <taxon>Metamonada</taxon>
        <taxon>Diplomonadida</taxon>
        <taxon>Hexamitidae</taxon>
        <taxon>Hexamitinae</taxon>
        <taxon>Hexamita</taxon>
    </lineage>
</organism>
<comment type="caution">
    <text evidence="10">The sequence shown here is derived from an EMBL/GenBank/DDBJ whole genome shotgun (WGS) entry which is preliminary data.</text>
</comment>
<name>A0AA86NJC5_9EUKA</name>
<comment type="subcellular location">
    <subcellularLocation>
        <location evidence="1">Membrane</location>
        <topology evidence="1">Multi-pass membrane protein</topology>
    </subcellularLocation>
</comment>
<dbReference type="GO" id="GO:0006817">
    <property type="term" value="P:phosphate ion transport"/>
    <property type="evidence" value="ECO:0007669"/>
    <property type="project" value="TreeGrafter"/>
</dbReference>
<feature type="transmembrane region" description="Helical" evidence="7">
    <location>
        <begin position="256"/>
        <end position="273"/>
    </location>
</feature>
<accession>A0AA86NJC5</accession>
<evidence type="ECO:0000313" key="11">
    <source>
        <dbReference type="EMBL" id="CAL6103867.1"/>
    </source>
</evidence>
<evidence type="ECO:0000256" key="6">
    <source>
        <dbReference type="SAM" id="Coils"/>
    </source>
</evidence>
<dbReference type="EMBL" id="CATOUU010000209">
    <property type="protein sequence ID" value="CAI9921019.1"/>
    <property type="molecule type" value="Genomic_DNA"/>
</dbReference>
<keyword evidence="4 7" id="KW-1133">Transmembrane helix</keyword>
<dbReference type="InterPro" id="IPR004342">
    <property type="entry name" value="EXS_C"/>
</dbReference>
<keyword evidence="12" id="KW-1185">Reference proteome</keyword>
<comment type="similarity">
    <text evidence="2">Belongs to the SYG1 (TC 2.A.94) family.</text>
</comment>
<reference evidence="10" key="1">
    <citation type="submission" date="2023-06" db="EMBL/GenBank/DDBJ databases">
        <authorList>
            <person name="Kurt Z."/>
        </authorList>
    </citation>
    <scope>NUCLEOTIDE SEQUENCE</scope>
</reference>
<evidence type="ECO:0000256" key="5">
    <source>
        <dbReference type="ARBA" id="ARBA00023136"/>
    </source>
</evidence>
<dbReference type="Pfam" id="PF03124">
    <property type="entry name" value="EXS"/>
    <property type="match status" value="1"/>
</dbReference>
<dbReference type="Proteomes" id="UP001642409">
    <property type="component" value="Unassembled WGS sequence"/>
</dbReference>
<feature type="transmembrane region" description="Helical" evidence="7">
    <location>
        <begin position="349"/>
        <end position="367"/>
    </location>
</feature>
<evidence type="ECO:0000313" key="10">
    <source>
        <dbReference type="EMBL" id="CAI9921019.1"/>
    </source>
</evidence>
<evidence type="ECO:0000256" key="4">
    <source>
        <dbReference type="ARBA" id="ARBA00022989"/>
    </source>
</evidence>
<feature type="domain" description="SPX" evidence="9">
    <location>
        <begin position="1"/>
        <end position="153"/>
    </location>
</feature>
<dbReference type="PROSITE" id="PS51382">
    <property type="entry name" value="SPX"/>
    <property type="match status" value="1"/>
</dbReference>
<feature type="domain" description="EXS" evidence="8">
    <location>
        <begin position="420"/>
        <end position="626"/>
    </location>
</feature>
<evidence type="ECO:0000256" key="2">
    <source>
        <dbReference type="ARBA" id="ARBA00009665"/>
    </source>
</evidence>
<keyword evidence="3 7" id="KW-0812">Transmembrane</keyword>
<feature type="coiled-coil region" evidence="6">
    <location>
        <begin position="15"/>
        <end position="42"/>
    </location>
</feature>
<proteinExistence type="inferred from homology"/>
<dbReference type="GO" id="GO:0005794">
    <property type="term" value="C:Golgi apparatus"/>
    <property type="evidence" value="ECO:0007669"/>
    <property type="project" value="TreeGrafter"/>
</dbReference>
<dbReference type="EMBL" id="CAXDID020000572">
    <property type="protein sequence ID" value="CAL6103867.1"/>
    <property type="molecule type" value="Genomic_DNA"/>
</dbReference>
<keyword evidence="6" id="KW-0175">Coiled coil</keyword>
<feature type="transmembrane region" description="Helical" evidence="7">
    <location>
        <begin position="215"/>
        <end position="236"/>
    </location>
</feature>
<evidence type="ECO:0000259" key="8">
    <source>
        <dbReference type="PROSITE" id="PS51380"/>
    </source>
</evidence>
<protein>
    <submittedName>
        <fullName evidence="10">EXS family protein</fullName>
    </submittedName>
    <submittedName>
        <fullName evidence="11">EXS_family protein</fullName>
    </submittedName>
</protein>
<dbReference type="GO" id="GO:0000822">
    <property type="term" value="F:inositol hexakisphosphate binding"/>
    <property type="evidence" value="ECO:0007669"/>
    <property type="project" value="TreeGrafter"/>
</dbReference>